<keyword evidence="2" id="KW-1185">Reference proteome</keyword>
<gene>
    <name evidence="1" type="ORF">OEG84_17340</name>
</gene>
<comment type="caution">
    <text evidence="1">The sequence shown here is derived from an EMBL/GenBank/DDBJ whole genome shotgun (WGS) entry which is preliminary data.</text>
</comment>
<reference evidence="1" key="1">
    <citation type="submission" date="2022-10" db="EMBL/GenBank/DDBJ databases">
        <title>Hoeflea sp. G2-23, isolated from marine algae.</title>
        <authorList>
            <person name="Kristyanto S."/>
            <person name="Kim J.M."/>
            <person name="Jeon C.O."/>
        </authorList>
    </citation>
    <scope>NUCLEOTIDE SEQUENCE</scope>
    <source>
        <strain evidence="1">G2-23</strain>
    </source>
</reference>
<evidence type="ECO:0000313" key="2">
    <source>
        <dbReference type="Proteomes" id="UP001073227"/>
    </source>
</evidence>
<accession>A0ABT3ZC99</accession>
<dbReference type="InterPro" id="IPR024453">
    <property type="entry name" value="Peptidase_C92"/>
</dbReference>
<name>A0ABT3ZC99_9HYPH</name>
<dbReference type="EMBL" id="JAOVZR010000001">
    <property type="protein sequence ID" value="MCY0149422.1"/>
    <property type="molecule type" value="Genomic_DNA"/>
</dbReference>
<protein>
    <submittedName>
        <fullName evidence="1">YiiX/YebB-like N1pC/P60 family cysteine hydrolase</fullName>
    </submittedName>
</protein>
<sequence>MTEARQMTDTMADRLGRFLARQLQSTNEGYEPYTPSDPATLSRTLEPGDVLLVEGNQKISAAIKYLTQSTWSHAALYIGDVLAPDEDGNEAQQLIEVNLGEGCVAVPLSKYTRFNTRICRPVGLTPEDRAAIVSYMVERLGVRYDMKHIFDLLRYFLPTPPVPVRWRRRMLAFGSGDPTRAICSSMIAQAFQEIRYPILPEVTLAPGRPHAESDFSRREILHIRHHSLYAPRDFDLSPYFRVVKPTLEYGFDYKRIEWGAAKPAAAAETSISTSAEEIPSQGN</sequence>
<evidence type="ECO:0000313" key="1">
    <source>
        <dbReference type="EMBL" id="MCY0149422.1"/>
    </source>
</evidence>
<dbReference type="Gene3D" id="3.90.1720.10">
    <property type="entry name" value="endopeptidase domain like (from Nostoc punctiforme)"/>
    <property type="match status" value="1"/>
</dbReference>
<dbReference type="Proteomes" id="UP001073227">
    <property type="component" value="Unassembled WGS sequence"/>
</dbReference>
<dbReference type="Pfam" id="PF05708">
    <property type="entry name" value="Peptidase_C92"/>
    <property type="match status" value="1"/>
</dbReference>
<dbReference type="SUPFAM" id="SSF54001">
    <property type="entry name" value="Cysteine proteinases"/>
    <property type="match status" value="1"/>
</dbReference>
<organism evidence="1 2">
    <name type="scientific">Hoeflea algicola</name>
    <dbReference type="NCBI Taxonomy" id="2983763"/>
    <lineage>
        <taxon>Bacteria</taxon>
        <taxon>Pseudomonadati</taxon>
        <taxon>Pseudomonadota</taxon>
        <taxon>Alphaproteobacteria</taxon>
        <taxon>Hyphomicrobiales</taxon>
        <taxon>Rhizobiaceae</taxon>
        <taxon>Hoeflea</taxon>
    </lineage>
</organism>
<proteinExistence type="predicted"/>
<dbReference type="InterPro" id="IPR038765">
    <property type="entry name" value="Papain-like_cys_pep_sf"/>
</dbReference>